<dbReference type="InterPro" id="IPR056742">
    <property type="entry name" value="BLTP1_C"/>
</dbReference>
<feature type="non-terminal residue" evidence="4">
    <location>
        <position position="80"/>
    </location>
</feature>
<dbReference type="AlphaFoldDB" id="A0A8S3AFV4"/>
<evidence type="ECO:0000313" key="2">
    <source>
        <dbReference type="EMBL" id="CAF4518753.1"/>
    </source>
</evidence>
<evidence type="ECO:0000313" key="3">
    <source>
        <dbReference type="EMBL" id="CAF4658587.1"/>
    </source>
</evidence>
<evidence type="ECO:0000313" key="4">
    <source>
        <dbReference type="EMBL" id="CAF4679461.1"/>
    </source>
</evidence>
<dbReference type="GO" id="GO:0098793">
    <property type="term" value="C:presynapse"/>
    <property type="evidence" value="ECO:0007669"/>
    <property type="project" value="GOC"/>
</dbReference>
<organism evidence="4 5">
    <name type="scientific">Rotaria magnacalcarata</name>
    <dbReference type="NCBI Taxonomy" id="392030"/>
    <lineage>
        <taxon>Eukaryota</taxon>
        <taxon>Metazoa</taxon>
        <taxon>Spiralia</taxon>
        <taxon>Gnathifera</taxon>
        <taxon>Rotifera</taxon>
        <taxon>Eurotatoria</taxon>
        <taxon>Bdelloidea</taxon>
        <taxon>Philodinida</taxon>
        <taxon>Philodinidae</taxon>
        <taxon>Rotaria</taxon>
    </lineage>
</organism>
<evidence type="ECO:0000259" key="1">
    <source>
        <dbReference type="Pfam" id="PF25040"/>
    </source>
</evidence>
<dbReference type="Pfam" id="PF25040">
    <property type="entry name" value="BLTP1_C"/>
    <property type="match status" value="1"/>
</dbReference>
<dbReference type="InterPro" id="IPR033616">
    <property type="entry name" value="BLTP1"/>
</dbReference>
<dbReference type="Proteomes" id="UP000676336">
    <property type="component" value="Unassembled WGS sequence"/>
</dbReference>
<dbReference type="GO" id="GO:0048488">
    <property type="term" value="P:synaptic vesicle endocytosis"/>
    <property type="evidence" value="ECO:0007669"/>
    <property type="project" value="TreeGrafter"/>
</dbReference>
<dbReference type="EMBL" id="CAJOBH010081397">
    <property type="protein sequence ID" value="CAF4518753.1"/>
    <property type="molecule type" value="Genomic_DNA"/>
</dbReference>
<feature type="domain" description="Bridge-like lipid transfer protein family member 1 C-terminal" evidence="1">
    <location>
        <begin position="14"/>
        <end position="78"/>
    </location>
</feature>
<dbReference type="PANTHER" id="PTHR31640">
    <property type="entry name" value="TRANSMEMBRANE PROTEIN KIAA1109"/>
    <property type="match status" value="1"/>
</dbReference>
<sequence length="80" mass="9278">NQIPPPLDELRSDDIRRFICPDSKWKLQPTVKLLTAYGNEVEPFGADYILQKLGFHHARLTIPKWVQRGIMDPCEQSMTI</sequence>
<name>A0A8S3AFV4_9BILA</name>
<comment type="caution">
    <text evidence="4">The sequence shown here is derived from an EMBL/GenBank/DDBJ whole genome shotgun (WGS) entry which is preliminary data.</text>
</comment>
<dbReference type="EMBL" id="CAJOBI010121266">
    <property type="protein sequence ID" value="CAF4679461.1"/>
    <property type="molecule type" value="Genomic_DNA"/>
</dbReference>
<dbReference type="EMBL" id="CAJOBJ010117155">
    <property type="protein sequence ID" value="CAF4658587.1"/>
    <property type="molecule type" value="Genomic_DNA"/>
</dbReference>
<feature type="non-terminal residue" evidence="4">
    <location>
        <position position="1"/>
    </location>
</feature>
<protein>
    <recommendedName>
        <fullName evidence="1">Bridge-like lipid transfer protein family member 1 C-terminal domain-containing protein</fullName>
    </recommendedName>
</protein>
<reference evidence="4" key="1">
    <citation type="submission" date="2021-02" db="EMBL/GenBank/DDBJ databases">
        <authorList>
            <person name="Nowell W R."/>
        </authorList>
    </citation>
    <scope>NUCLEOTIDE SEQUENCE</scope>
</reference>
<accession>A0A8S3AFV4</accession>
<dbReference type="PANTHER" id="PTHR31640:SF1">
    <property type="entry name" value="BRIDGE-LIKE LIPID TRANSFER PROTEIN FAMILY MEMBER 1"/>
    <property type="match status" value="1"/>
</dbReference>
<gene>
    <name evidence="2" type="ORF">BYL167_LOCUS36809</name>
    <name evidence="3" type="ORF">GIL414_LOCUS41381</name>
    <name evidence="4" type="ORF">SMN809_LOCUS42221</name>
</gene>
<evidence type="ECO:0000313" key="5">
    <source>
        <dbReference type="Proteomes" id="UP000676336"/>
    </source>
</evidence>
<dbReference type="Proteomes" id="UP000681720">
    <property type="component" value="Unassembled WGS sequence"/>
</dbReference>
<proteinExistence type="predicted"/>
<dbReference type="Proteomes" id="UP000681967">
    <property type="component" value="Unassembled WGS sequence"/>
</dbReference>